<dbReference type="Pfam" id="PF02518">
    <property type="entry name" value="HATPase_c"/>
    <property type="match status" value="1"/>
</dbReference>
<dbReference type="SMART" id="SM00387">
    <property type="entry name" value="HATPase_c"/>
    <property type="match status" value="1"/>
</dbReference>
<dbReference type="InterPro" id="IPR005467">
    <property type="entry name" value="His_kinase_dom"/>
</dbReference>
<evidence type="ECO:0000256" key="3">
    <source>
        <dbReference type="ARBA" id="ARBA00012438"/>
    </source>
</evidence>
<dbReference type="AlphaFoldDB" id="A0A6L5K2A6"/>
<dbReference type="Pfam" id="PF00672">
    <property type="entry name" value="HAMP"/>
    <property type="match status" value="1"/>
</dbReference>
<keyword evidence="6" id="KW-0808">Transferase</keyword>
<dbReference type="InterPro" id="IPR036097">
    <property type="entry name" value="HisK_dim/P_sf"/>
</dbReference>
<dbReference type="CDD" id="cd00075">
    <property type="entry name" value="HATPase"/>
    <property type="match status" value="1"/>
</dbReference>
<keyword evidence="5" id="KW-0597">Phosphoprotein</keyword>
<evidence type="ECO:0000313" key="13">
    <source>
        <dbReference type="EMBL" id="MQY52678.1"/>
    </source>
</evidence>
<comment type="catalytic activity">
    <reaction evidence="1">
        <text>ATP + protein L-histidine = ADP + protein N-phospho-L-histidine.</text>
        <dbReference type="EC" id="2.7.13.3"/>
    </reaction>
</comment>
<dbReference type="OrthoDB" id="9804645at2"/>
<dbReference type="SUPFAM" id="SSF47384">
    <property type="entry name" value="Homodimeric domain of signal transducing histidine kinase"/>
    <property type="match status" value="1"/>
</dbReference>
<keyword evidence="8" id="KW-0418">Kinase</keyword>
<dbReference type="Gene3D" id="6.10.340.10">
    <property type="match status" value="1"/>
</dbReference>
<dbReference type="Proteomes" id="UP000480275">
    <property type="component" value="Unassembled WGS sequence"/>
</dbReference>
<dbReference type="PRINTS" id="PR00344">
    <property type="entry name" value="BCTRLSENSOR"/>
</dbReference>
<evidence type="ECO:0000256" key="7">
    <source>
        <dbReference type="ARBA" id="ARBA00022741"/>
    </source>
</evidence>
<evidence type="ECO:0000256" key="6">
    <source>
        <dbReference type="ARBA" id="ARBA00022679"/>
    </source>
</evidence>
<dbReference type="GO" id="GO:0005886">
    <property type="term" value="C:plasma membrane"/>
    <property type="evidence" value="ECO:0007669"/>
    <property type="project" value="UniProtKB-SubCell"/>
</dbReference>
<sequence>MGRLFWKFFFILWLAQLVGGGSVALIIWLKSPGSAPGDPDASPRAVDSVAAAAALLRHADVAALREYLADTHPGPARRVLVVDQSGHELFGRTPPPEALARARQLAEGPPVSSVARVRTADGEYVLFVAPHEHPLGGAALGMGASVGGAPGGFAAVAPGGPPLRGEHPGPPPPILHFFAAAVVSLLFAALLAAYMSRPIRSLRSAFQAVAEGDLEHRLGPEMGRRRDELADLGKDFDLMAARLQALVQGQRHLLHDVSHELRSPLARLQAAIGLARQQPERVADSLFRVEREGVRIEQLVSELLTLSRLEVGMAAERGEPVVLAELLADVVDDARLEGEARQIEVALHAPGDAVVAGDAELLRRAVDNVVRNAVQHSPAGGHVVVDLRTAPAGTDGAVQSIVVSDEGPGVAEDDLARIFDPFFRSKRVRAATTAPDGHGLGLAIARRVILAHGGRIHAANGATGGFRLVIELPAVPPSSLTSSA</sequence>
<keyword evidence="10" id="KW-0812">Transmembrane</keyword>
<evidence type="ECO:0000256" key="1">
    <source>
        <dbReference type="ARBA" id="ARBA00000085"/>
    </source>
</evidence>
<dbReference type="Gene3D" id="3.30.565.10">
    <property type="entry name" value="Histidine kinase-like ATPase, C-terminal domain"/>
    <property type="match status" value="1"/>
</dbReference>
<dbReference type="SMART" id="SM00304">
    <property type="entry name" value="HAMP"/>
    <property type="match status" value="1"/>
</dbReference>
<keyword evidence="4" id="KW-1003">Cell membrane</keyword>
<gene>
    <name evidence="13" type="ORF">GHK24_12945</name>
</gene>
<evidence type="ECO:0000256" key="2">
    <source>
        <dbReference type="ARBA" id="ARBA00004651"/>
    </source>
</evidence>
<dbReference type="InterPro" id="IPR004358">
    <property type="entry name" value="Sig_transdc_His_kin-like_C"/>
</dbReference>
<dbReference type="InterPro" id="IPR036890">
    <property type="entry name" value="HATPase_C_sf"/>
</dbReference>
<comment type="subcellular location">
    <subcellularLocation>
        <location evidence="2">Cell membrane</location>
        <topology evidence="2">Multi-pass membrane protein</topology>
    </subcellularLocation>
</comment>
<evidence type="ECO:0000256" key="8">
    <source>
        <dbReference type="ARBA" id="ARBA00022777"/>
    </source>
</evidence>
<reference evidence="13 14" key="1">
    <citation type="submission" date="2019-10" db="EMBL/GenBank/DDBJ databases">
        <title>Whole-genome sequence of the purple nonsulfur photosynthetic bacterium Rhodocyclus tenuis.</title>
        <authorList>
            <person name="Kyndt J.A."/>
            <person name="Meyer T.E."/>
        </authorList>
    </citation>
    <scope>NUCLEOTIDE SEQUENCE [LARGE SCALE GENOMIC DNA]</scope>
    <source>
        <strain evidence="13 14">DSM 110</strain>
    </source>
</reference>
<dbReference type="PROSITE" id="PS50109">
    <property type="entry name" value="HIS_KIN"/>
    <property type="match status" value="1"/>
</dbReference>
<evidence type="ECO:0000259" key="11">
    <source>
        <dbReference type="PROSITE" id="PS50109"/>
    </source>
</evidence>
<dbReference type="SMART" id="SM00388">
    <property type="entry name" value="HisKA"/>
    <property type="match status" value="1"/>
</dbReference>
<accession>A0A6L5K2A6</accession>
<feature type="transmembrane region" description="Helical" evidence="10">
    <location>
        <begin position="174"/>
        <end position="194"/>
    </location>
</feature>
<dbReference type="EC" id="2.7.13.3" evidence="3"/>
<organism evidence="13 14">
    <name type="scientific">Rhodocyclus tenuis</name>
    <name type="common">Rhodospirillum tenue</name>
    <dbReference type="NCBI Taxonomy" id="1066"/>
    <lineage>
        <taxon>Bacteria</taxon>
        <taxon>Pseudomonadati</taxon>
        <taxon>Pseudomonadota</taxon>
        <taxon>Betaproteobacteria</taxon>
        <taxon>Rhodocyclales</taxon>
        <taxon>Rhodocyclaceae</taxon>
        <taxon>Rhodocyclus</taxon>
    </lineage>
</organism>
<evidence type="ECO:0000259" key="12">
    <source>
        <dbReference type="PROSITE" id="PS50885"/>
    </source>
</evidence>
<proteinExistence type="predicted"/>
<evidence type="ECO:0000256" key="4">
    <source>
        <dbReference type="ARBA" id="ARBA00022475"/>
    </source>
</evidence>
<evidence type="ECO:0000313" key="14">
    <source>
        <dbReference type="Proteomes" id="UP000480275"/>
    </source>
</evidence>
<evidence type="ECO:0000256" key="10">
    <source>
        <dbReference type="SAM" id="Phobius"/>
    </source>
</evidence>
<dbReference type="InterPro" id="IPR003661">
    <property type="entry name" value="HisK_dim/P_dom"/>
</dbReference>
<protein>
    <recommendedName>
        <fullName evidence="3">histidine kinase</fullName>
        <ecNumber evidence="3">2.7.13.3</ecNumber>
    </recommendedName>
</protein>
<dbReference type="InterPro" id="IPR003594">
    <property type="entry name" value="HATPase_dom"/>
</dbReference>
<comment type="caution">
    <text evidence="13">The sequence shown here is derived from an EMBL/GenBank/DDBJ whole genome shotgun (WGS) entry which is preliminary data.</text>
</comment>
<evidence type="ECO:0000256" key="5">
    <source>
        <dbReference type="ARBA" id="ARBA00022553"/>
    </source>
</evidence>
<dbReference type="PANTHER" id="PTHR44936">
    <property type="entry name" value="SENSOR PROTEIN CREC"/>
    <property type="match status" value="1"/>
</dbReference>
<dbReference type="CDD" id="cd06225">
    <property type="entry name" value="HAMP"/>
    <property type="match status" value="1"/>
</dbReference>
<dbReference type="Gene3D" id="1.10.287.130">
    <property type="match status" value="1"/>
</dbReference>
<keyword evidence="9" id="KW-0067">ATP-binding</keyword>
<dbReference type="InterPro" id="IPR050980">
    <property type="entry name" value="2C_sensor_his_kinase"/>
</dbReference>
<dbReference type="PROSITE" id="PS50885">
    <property type="entry name" value="HAMP"/>
    <property type="match status" value="1"/>
</dbReference>
<dbReference type="SUPFAM" id="SSF158472">
    <property type="entry name" value="HAMP domain-like"/>
    <property type="match status" value="1"/>
</dbReference>
<feature type="domain" description="HAMP" evidence="12">
    <location>
        <begin position="193"/>
        <end position="248"/>
    </location>
</feature>
<keyword evidence="7" id="KW-0547">Nucleotide-binding</keyword>
<dbReference type="GO" id="GO:0000155">
    <property type="term" value="F:phosphorelay sensor kinase activity"/>
    <property type="evidence" value="ECO:0007669"/>
    <property type="project" value="InterPro"/>
</dbReference>
<dbReference type="EMBL" id="WIXJ01000014">
    <property type="protein sequence ID" value="MQY52678.1"/>
    <property type="molecule type" value="Genomic_DNA"/>
</dbReference>
<evidence type="ECO:0000256" key="9">
    <source>
        <dbReference type="ARBA" id="ARBA00022840"/>
    </source>
</evidence>
<dbReference type="PANTHER" id="PTHR44936:SF10">
    <property type="entry name" value="SENSOR PROTEIN RSTB"/>
    <property type="match status" value="1"/>
</dbReference>
<dbReference type="InterPro" id="IPR003660">
    <property type="entry name" value="HAMP_dom"/>
</dbReference>
<keyword evidence="10" id="KW-0472">Membrane</keyword>
<dbReference type="Pfam" id="PF00512">
    <property type="entry name" value="HisKA"/>
    <property type="match status" value="1"/>
</dbReference>
<name>A0A6L5K2A6_RHOTE</name>
<dbReference type="GO" id="GO:0005524">
    <property type="term" value="F:ATP binding"/>
    <property type="evidence" value="ECO:0007669"/>
    <property type="project" value="UniProtKB-KW"/>
</dbReference>
<feature type="domain" description="Histidine kinase" evidence="11">
    <location>
        <begin position="256"/>
        <end position="476"/>
    </location>
</feature>
<keyword evidence="10" id="KW-1133">Transmembrane helix</keyword>
<dbReference type="CDD" id="cd00082">
    <property type="entry name" value="HisKA"/>
    <property type="match status" value="1"/>
</dbReference>
<dbReference type="SUPFAM" id="SSF55874">
    <property type="entry name" value="ATPase domain of HSP90 chaperone/DNA topoisomerase II/histidine kinase"/>
    <property type="match status" value="1"/>
</dbReference>